<dbReference type="EMBL" id="VHLG01000002">
    <property type="protein sequence ID" value="TPW32320.1"/>
    <property type="molecule type" value="Genomic_DNA"/>
</dbReference>
<dbReference type="AlphaFoldDB" id="A0A506UEB7"/>
<comment type="similarity">
    <text evidence="1">Belongs to the ABC transporter superfamily.</text>
</comment>
<organism evidence="8 9">
    <name type="scientific">Martelella alba</name>
    <dbReference type="NCBI Taxonomy" id="2590451"/>
    <lineage>
        <taxon>Bacteria</taxon>
        <taxon>Pseudomonadati</taxon>
        <taxon>Pseudomonadota</taxon>
        <taxon>Alphaproteobacteria</taxon>
        <taxon>Hyphomicrobiales</taxon>
        <taxon>Aurantimonadaceae</taxon>
        <taxon>Martelella</taxon>
    </lineage>
</organism>
<evidence type="ECO:0000256" key="5">
    <source>
        <dbReference type="ARBA" id="ARBA00022967"/>
    </source>
</evidence>
<evidence type="ECO:0000256" key="6">
    <source>
        <dbReference type="ARBA" id="ARBA00037066"/>
    </source>
</evidence>
<evidence type="ECO:0000313" key="8">
    <source>
        <dbReference type="EMBL" id="TPW32320.1"/>
    </source>
</evidence>
<keyword evidence="5" id="KW-1278">Translocase</keyword>
<keyword evidence="3" id="KW-0547">Nucleotide-binding</keyword>
<dbReference type="PROSITE" id="PS50893">
    <property type="entry name" value="ABC_TRANSPORTER_2"/>
    <property type="match status" value="1"/>
</dbReference>
<dbReference type="InterPro" id="IPR003593">
    <property type="entry name" value="AAA+_ATPase"/>
</dbReference>
<proteinExistence type="inferred from homology"/>
<evidence type="ECO:0000256" key="3">
    <source>
        <dbReference type="ARBA" id="ARBA00022741"/>
    </source>
</evidence>
<evidence type="ECO:0000256" key="4">
    <source>
        <dbReference type="ARBA" id="ARBA00022840"/>
    </source>
</evidence>
<dbReference type="SUPFAM" id="SSF52540">
    <property type="entry name" value="P-loop containing nucleoside triphosphate hydrolases"/>
    <property type="match status" value="1"/>
</dbReference>
<dbReference type="CDD" id="cd03214">
    <property type="entry name" value="ABC_Iron-Siderophores_B12_Hemin"/>
    <property type="match status" value="1"/>
</dbReference>
<dbReference type="PROSITE" id="PS00211">
    <property type="entry name" value="ABC_TRANSPORTER_1"/>
    <property type="match status" value="1"/>
</dbReference>
<dbReference type="RefSeq" id="WP_141147831.1">
    <property type="nucleotide sequence ID" value="NZ_VHLG01000002.1"/>
</dbReference>
<protein>
    <submittedName>
        <fullName evidence="8">ABC transporter ATP-binding protein</fullName>
    </submittedName>
</protein>
<evidence type="ECO:0000256" key="2">
    <source>
        <dbReference type="ARBA" id="ARBA00022448"/>
    </source>
</evidence>
<dbReference type="OrthoDB" id="9805601at2"/>
<dbReference type="GO" id="GO:0005524">
    <property type="term" value="F:ATP binding"/>
    <property type="evidence" value="ECO:0007669"/>
    <property type="project" value="UniProtKB-KW"/>
</dbReference>
<dbReference type="InterPro" id="IPR017871">
    <property type="entry name" value="ABC_transporter-like_CS"/>
</dbReference>
<comment type="function">
    <text evidence="6">Part of the ABC transporter complex HmuTUV involved in hemin import. Responsible for energy coupling to the transport system.</text>
</comment>
<keyword evidence="4 8" id="KW-0067">ATP-binding</keyword>
<name>A0A506UEB7_9HYPH</name>
<evidence type="ECO:0000313" key="9">
    <source>
        <dbReference type="Proteomes" id="UP000318801"/>
    </source>
</evidence>
<keyword evidence="2" id="KW-0813">Transport</keyword>
<dbReference type="Pfam" id="PF00005">
    <property type="entry name" value="ABC_tran"/>
    <property type="match status" value="1"/>
</dbReference>
<feature type="domain" description="ABC transporter" evidence="7">
    <location>
        <begin position="4"/>
        <end position="238"/>
    </location>
</feature>
<comment type="caution">
    <text evidence="8">The sequence shown here is derived from an EMBL/GenBank/DDBJ whole genome shotgun (WGS) entry which is preliminary data.</text>
</comment>
<dbReference type="Gene3D" id="3.40.50.300">
    <property type="entry name" value="P-loop containing nucleotide triphosphate hydrolases"/>
    <property type="match status" value="1"/>
</dbReference>
<dbReference type="PANTHER" id="PTHR42794">
    <property type="entry name" value="HEMIN IMPORT ATP-BINDING PROTEIN HMUV"/>
    <property type="match status" value="1"/>
</dbReference>
<dbReference type="PANTHER" id="PTHR42794:SF1">
    <property type="entry name" value="HEMIN IMPORT ATP-BINDING PROTEIN HMUV"/>
    <property type="match status" value="1"/>
</dbReference>
<sequence length="256" mass="27116">MSIFTVKDLTVSAGGATILHDVGFSVGHNELIGLIGPNGAGKSTLLKSMIGLMPHKGSVRLLGDEVSAMGYDTRARSVAYLPQEHEIAWPVTVRHVVALGRQPFESGHPFGDFESGRVISDAMARMGISHLAGRVATSLSGGEKARVLIARALAQTTPLLVADEPAAGLDPAHQIGLMKVFRDLTGESRSVITSMHDLNLAARWCTRLILLSEGRIVADGPPEDVLTAERLAEVYGVRARIEAGEDGLAVTILDLA</sequence>
<accession>A0A506UEB7</accession>
<evidence type="ECO:0000259" key="7">
    <source>
        <dbReference type="PROSITE" id="PS50893"/>
    </source>
</evidence>
<keyword evidence="9" id="KW-1185">Reference proteome</keyword>
<dbReference type="InterPro" id="IPR003439">
    <property type="entry name" value="ABC_transporter-like_ATP-bd"/>
</dbReference>
<dbReference type="SMART" id="SM00382">
    <property type="entry name" value="AAA"/>
    <property type="match status" value="1"/>
</dbReference>
<gene>
    <name evidence="8" type="ORF">FJU08_04740</name>
</gene>
<dbReference type="Proteomes" id="UP000318801">
    <property type="component" value="Unassembled WGS sequence"/>
</dbReference>
<dbReference type="FunFam" id="3.40.50.300:FF:000134">
    <property type="entry name" value="Iron-enterobactin ABC transporter ATP-binding protein"/>
    <property type="match status" value="1"/>
</dbReference>
<evidence type="ECO:0000256" key="1">
    <source>
        <dbReference type="ARBA" id="ARBA00005417"/>
    </source>
</evidence>
<dbReference type="InterPro" id="IPR027417">
    <property type="entry name" value="P-loop_NTPase"/>
</dbReference>
<reference evidence="8 9" key="1">
    <citation type="submission" date="2019-06" db="EMBL/GenBank/DDBJ databases">
        <authorList>
            <person name="Li M."/>
        </authorList>
    </citation>
    <scope>NUCLEOTIDE SEQUENCE [LARGE SCALE GENOMIC DNA]</scope>
    <source>
        <strain evidence="8 9">BGMRC2036</strain>
    </source>
</reference>
<dbReference type="GO" id="GO:0016887">
    <property type="term" value="F:ATP hydrolysis activity"/>
    <property type="evidence" value="ECO:0007669"/>
    <property type="project" value="InterPro"/>
</dbReference>